<dbReference type="Proteomes" id="UP000007796">
    <property type="component" value="Unassembled WGS sequence"/>
</dbReference>
<dbReference type="InParanoid" id="F0XQP1"/>
<reference evidence="1 2" key="1">
    <citation type="journal article" date="2011" name="Proc. Natl. Acad. Sci. U.S.A.">
        <title>Genome and transcriptome analyses of the mountain pine beetle-fungal symbiont Grosmannia clavigera, a lodgepole pine pathogen.</title>
        <authorList>
            <person name="DiGuistini S."/>
            <person name="Wang Y."/>
            <person name="Liao N.Y."/>
            <person name="Taylor G."/>
            <person name="Tanguay P."/>
            <person name="Feau N."/>
            <person name="Henrissat B."/>
            <person name="Chan S.K."/>
            <person name="Hesse-Orce U."/>
            <person name="Alamouti S.M."/>
            <person name="Tsui C.K.M."/>
            <person name="Docking R.T."/>
            <person name="Levasseur A."/>
            <person name="Haridas S."/>
            <person name="Robertson G."/>
            <person name="Birol I."/>
            <person name="Holt R.A."/>
            <person name="Marra M.A."/>
            <person name="Hamelin R.C."/>
            <person name="Hirst M."/>
            <person name="Jones S.J.M."/>
            <person name="Bohlmann J."/>
            <person name="Breuil C."/>
        </authorList>
    </citation>
    <scope>NUCLEOTIDE SEQUENCE [LARGE SCALE GENOMIC DNA]</scope>
    <source>
        <strain evidence="2">kw1407 / UAMH 11150</strain>
    </source>
</reference>
<dbReference type="GeneID" id="25976462"/>
<proteinExistence type="predicted"/>
<organism evidence="2">
    <name type="scientific">Grosmannia clavigera (strain kw1407 / UAMH 11150)</name>
    <name type="common">Blue stain fungus</name>
    <name type="synonym">Graphiocladiella clavigera</name>
    <dbReference type="NCBI Taxonomy" id="655863"/>
    <lineage>
        <taxon>Eukaryota</taxon>
        <taxon>Fungi</taxon>
        <taxon>Dikarya</taxon>
        <taxon>Ascomycota</taxon>
        <taxon>Pezizomycotina</taxon>
        <taxon>Sordariomycetes</taxon>
        <taxon>Sordariomycetidae</taxon>
        <taxon>Ophiostomatales</taxon>
        <taxon>Ophiostomataceae</taxon>
        <taxon>Leptographium</taxon>
    </lineage>
</organism>
<protein>
    <submittedName>
        <fullName evidence="1">Uncharacterized protein</fullName>
    </submittedName>
</protein>
<dbReference type="RefSeq" id="XP_014169185.1">
    <property type="nucleotide sequence ID" value="XM_014313710.1"/>
</dbReference>
<sequence>MVEVEHGTVVPDVVKVEQLMVVSTVAVTVTSISGVVVHGVMDEGGAVEVVSSMLDVGGTVVVVLV</sequence>
<dbReference type="AlphaFoldDB" id="F0XQP1"/>
<evidence type="ECO:0000313" key="2">
    <source>
        <dbReference type="Proteomes" id="UP000007796"/>
    </source>
</evidence>
<dbReference type="HOGENOM" id="CLU_2849891_0_0_1"/>
<gene>
    <name evidence="1" type="ORF">CMQ_337</name>
</gene>
<dbReference type="EMBL" id="GL629807">
    <property type="protein sequence ID" value="EFX00020.1"/>
    <property type="molecule type" value="Genomic_DNA"/>
</dbReference>
<keyword evidence="2" id="KW-1185">Reference proteome</keyword>
<accession>F0XQP1</accession>
<name>F0XQP1_GROCL</name>
<evidence type="ECO:0000313" key="1">
    <source>
        <dbReference type="EMBL" id="EFX00020.1"/>
    </source>
</evidence>